<dbReference type="GO" id="GO:0051239">
    <property type="term" value="P:regulation of multicellular organismal process"/>
    <property type="evidence" value="ECO:0007669"/>
    <property type="project" value="UniProtKB-ARBA"/>
</dbReference>
<reference evidence="11" key="1">
    <citation type="submission" date="2017-02" db="UniProtKB">
        <authorList>
            <consortium name="WormBaseParasite"/>
        </authorList>
    </citation>
    <scope>IDENTIFICATION</scope>
</reference>
<keyword evidence="4 7" id="KW-0805">Transcription regulation</keyword>
<dbReference type="InterPro" id="IPR003619">
    <property type="entry name" value="MAD_homology1_Dwarfin-type"/>
</dbReference>
<comment type="similarity">
    <text evidence="1 7">Belongs to the dwarfin/SMAD family.</text>
</comment>
<protein>
    <recommendedName>
        <fullName evidence="7">Mothers against decapentaplegic homolog</fullName>
        <shortName evidence="7">MAD homolog</shortName>
        <shortName evidence="7">Mothers against DPP homolog</shortName>
    </recommendedName>
    <alternativeName>
        <fullName evidence="7">SMAD family member</fullName>
    </alternativeName>
</protein>
<dbReference type="AlphaFoldDB" id="A0A0N4Z647"/>
<evidence type="ECO:0000256" key="7">
    <source>
        <dbReference type="RuleBase" id="RU361195"/>
    </source>
</evidence>
<dbReference type="InterPro" id="IPR036578">
    <property type="entry name" value="SMAD_MH1_sf"/>
</dbReference>
<keyword evidence="6 7" id="KW-0539">Nucleus</keyword>
<dbReference type="GO" id="GO:0046872">
    <property type="term" value="F:metal ion binding"/>
    <property type="evidence" value="ECO:0007669"/>
    <property type="project" value="UniProtKB-KW"/>
</dbReference>
<keyword evidence="7" id="KW-0963">Cytoplasm</keyword>
<keyword evidence="3" id="KW-0862">Zinc</keyword>
<dbReference type="Pfam" id="PF03165">
    <property type="entry name" value="MH1"/>
    <property type="match status" value="1"/>
</dbReference>
<evidence type="ECO:0000256" key="4">
    <source>
        <dbReference type="ARBA" id="ARBA00023015"/>
    </source>
</evidence>
<dbReference type="GO" id="GO:0070411">
    <property type="term" value="F:I-SMAD binding"/>
    <property type="evidence" value="ECO:0007669"/>
    <property type="project" value="TreeGrafter"/>
</dbReference>
<proteinExistence type="inferred from homology"/>
<dbReference type="InterPro" id="IPR001132">
    <property type="entry name" value="SMAD_dom_Dwarfin-type"/>
</dbReference>
<dbReference type="Gene3D" id="2.60.200.10">
    <property type="match status" value="1"/>
</dbReference>
<dbReference type="GO" id="GO:0000981">
    <property type="term" value="F:DNA-binding transcription factor activity, RNA polymerase II-specific"/>
    <property type="evidence" value="ECO:0007669"/>
    <property type="project" value="TreeGrafter"/>
</dbReference>
<accession>A0A0N4Z647</accession>
<evidence type="ECO:0000256" key="3">
    <source>
        <dbReference type="ARBA" id="ARBA00022833"/>
    </source>
</evidence>
<dbReference type="WBParaSite" id="PTRK_0000259000.1">
    <property type="protein sequence ID" value="PTRK_0000259000.1"/>
    <property type="gene ID" value="PTRK_0000259000"/>
</dbReference>
<keyword evidence="10" id="KW-1185">Reference proteome</keyword>
<dbReference type="GO" id="GO:0050793">
    <property type="term" value="P:regulation of developmental process"/>
    <property type="evidence" value="ECO:0007669"/>
    <property type="project" value="UniProtKB-ARBA"/>
</dbReference>
<dbReference type="GO" id="GO:0009653">
    <property type="term" value="P:anatomical structure morphogenesis"/>
    <property type="evidence" value="ECO:0007669"/>
    <property type="project" value="TreeGrafter"/>
</dbReference>
<evidence type="ECO:0000256" key="5">
    <source>
        <dbReference type="ARBA" id="ARBA00023163"/>
    </source>
</evidence>
<dbReference type="SUPFAM" id="SSF56366">
    <property type="entry name" value="SMAD MH1 domain"/>
    <property type="match status" value="1"/>
</dbReference>
<evidence type="ECO:0000313" key="10">
    <source>
        <dbReference type="Proteomes" id="UP000038045"/>
    </source>
</evidence>
<comment type="subcellular location">
    <subcellularLocation>
        <location evidence="7">Cytoplasm</location>
    </subcellularLocation>
    <subcellularLocation>
        <location evidence="7">Nucleus</location>
    </subcellularLocation>
</comment>
<name>A0A0N4Z647_PARTI</name>
<evidence type="ECO:0000256" key="1">
    <source>
        <dbReference type="ARBA" id="ARBA00005545"/>
    </source>
</evidence>
<evidence type="ECO:0000256" key="6">
    <source>
        <dbReference type="ARBA" id="ARBA00023242"/>
    </source>
</evidence>
<feature type="domain" description="MH2" evidence="9">
    <location>
        <begin position="348"/>
        <end position="562"/>
    </location>
</feature>
<dbReference type="InterPro" id="IPR017855">
    <property type="entry name" value="SMAD-like_dom_sf"/>
</dbReference>
<dbReference type="PANTHER" id="PTHR13703:SF62">
    <property type="entry name" value="SMAD PROTEIN DAF-3"/>
    <property type="match status" value="1"/>
</dbReference>
<dbReference type="InterPro" id="IPR013790">
    <property type="entry name" value="Dwarfin"/>
</dbReference>
<dbReference type="GO" id="GO:0060395">
    <property type="term" value="P:SMAD protein signal transduction"/>
    <property type="evidence" value="ECO:0007669"/>
    <property type="project" value="TreeGrafter"/>
</dbReference>
<evidence type="ECO:0000259" key="8">
    <source>
        <dbReference type="PROSITE" id="PS51075"/>
    </source>
</evidence>
<evidence type="ECO:0000313" key="11">
    <source>
        <dbReference type="WBParaSite" id="PTRK_0000259000.1"/>
    </source>
</evidence>
<dbReference type="PROSITE" id="PS51076">
    <property type="entry name" value="MH2"/>
    <property type="match status" value="1"/>
</dbReference>
<dbReference type="Proteomes" id="UP000038045">
    <property type="component" value="Unplaced"/>
</dbReference>
<keyword evidence="5 7" id="KW-0804">Transcription</keyword>
<dbReference type="GO" id="GO:0030154">
    <property type="term" value="P:cell differentiation"/>
    <property type="evidence" value="ECO:0007669"/>
    <property type="project" value="TreeGrafter"/>
</dbReference>
<dbReference type="GO" id="GO:0000978">
    <property type="term" value="F:RNA polymerase II cis-regulatory region sequence-specific DNA binding"/>
    <property type="evidence" value="ECO:0007669"/>
    <property type="project" value="TreeGrafter"/>
</dbReference>
<dbReference type="SMART" id="SM00524">
    <property type="entry name" value="DWB"/>
    <property type="match status" value="1"/>
</dbReference>
<dbReference type="GO" id="GO:0071144">
    <property type="term" value="C:heteromeric SMAD protein complex"/>
    <property type="evidence" value="ECO:0007669"/>
    <property type="project" value="TreeGrafter"/>
</dbReference>
<dbReference type="GO" id="GO:0005737">
    <property type="term" value="C:cytoplasm"/>
    <property type="evidence" value="ECO:0007669"/>
    <property type="project" value="UniProtKB-SubCell"/>
</dbReference>
<dbReference type="Pfam" id="PF03166">
    <property type="entry name" value="MH2"/>
    <property type="match status" value="1"/>
</dbReference>
<dbReference type="GO" id="GO:0009791">
    <property type="term" value="P:post-embryonic development"/>
    <property type="evidence" value="ECO:0007669"/>
    <property type="project" value="UniProtKB-ARBA"/>
</dbReference>
<dbReference type="SMART" id="SM00523">
    <property type="entry name" value="DWA"/>
    <property type="match status" value="1"/>
</dbReference>
<sequence length="562" mass="62864">MKSFNAGPSSIQGLNTSKVKPMSSDTCSTIASFLMEFNVSDDIEFSRKAIESLIKKLKDNSCQLDELINSVSSKGQTKTKCITIPRTLDGRLQVAGRKGFPHVVYVKTFIYPDVSKNDLKHKEYCLNGFDDKTEQVCVNPYHYDKTCNILLGKKDERAPSNDSNISISYNSASVPSNDSTIISSSHLSPQMSNNNYVFSPPSTSYTITSPGFSPQQHLSTPCSNIIDGNFEPMSNTSTPTREEGQQFIPKLPIPNSNYIETTPYPYSIPPDDIPVASNRTAKDSIAAQVETFEETKPYKVTIPYETRKAKRLAADYIKNSIISNGWNELIGKEEPKLCLIEEPLPKNPLSITYYEFHKVLCDTKNVSVMPYYVDGGLNLSAKNRLCLGAVTNVLRDVSTDKVLQGIGKGVRFDMKGEGNLWISNLSAYSVFVQSSFLDNGSKRGIVHKIAPLSTYKVFDLENCYRELKRINMYKSLADAAENFSINEKRHIQESIDTDNLNKAVDIGVDDMRNICSLKVSFVKGWGEAYGRERIFECPCWIDVTVNRALQILDYILNSPNIK</sequence>
<feature type="domain" description="MH1" evidence="8">
    <location>
        <begin position="28"/>
        <end position="152"/>
    </location>
</feature>
<dbReference type="InterPro" id="IPR008984">
    <property type="entry name" value="SMAD_FHA_dom_sf"/>
</dbReference>
<evidence type="ECO:0000259" key="9">
    <source>
        <dbReference type="PROSITE" id="PS51076"/>
    </source>
</evidence>
<organism evidence="10 11">
    <name type="scientific">Parastrongyloides trichosuri</name>
    <name type="common">Possum-specific nematode worm</name>
    <dbReference type="NCBI Taxonomy" id="131310"/>
    <lineage>
        <taxon>Eukaryota</taxon>
        <taxon>Metazoa</taxon>
        <taxon>Ecdysozoa</taxon>
        <taxon>Nematoda</taxon>
        <taxon>Chromadorea</taxon>
        <taxon>Rhabditida</taxon>
        <taxon>Tylenchina</taxon>
        <taxon>Panagrolaimomorpha</taxon>
        <taxon>Strongyloidoidea</taxon>
        <taxon>Strongyloididae</taxon>
        <taxon>Parastrongyloides</taxon>
    </lineage>
</organism>
<dbReference type="Gene3D" id="3.90.520.10">
    <property type="entry name" value="SMAD MH1 domain"/>
    <property type="match status" value="1"/>
</dbReference>
<dbReference type="PANTHER" id="PTHR13703">
    <property type="entry name" value="SMAD"/>
    <property type="match status" value="1"/>
</dbReference>
<dbReference type="STRING" id="131310.A0A0N4Z647"/>
<dbReference type="GO" id="GO:0030509">
    <property type="term" value="P:BMP signaling pathway"/>
    <property type="evidence" value="ECO:0007669"/>
    <property type="project" value="TreeGrafter"/>
</dbReference>
<keyword evidence="2" id="KW-0479">Metal-binding</keyword>
<dbReference type="PROSITE" id="PS51075">
    <property type="entry name" value="MH1"/>
    <property type="match status" value="1"/>
</dbReference>
<dbReference type="InterPro" id="IPR013019">
    <property type="entry name" value="MAD_homology_MH1"/>
</dbReference>
<evidence type="ECO:0000256" key="2">
    <source>
        <dbReference type="ARBA" id="ARBA00022723"/>
    </source>
</evidence>
<dbReference type="SUPFAM" id="SSF49879">
    <property type="entry name" value="SMAD/FHA domain"/>
    <property type="match status" value="1"/>
</dbReference>